<keyword evidence="2" id="KW-1185">Reference proteome</keyword>
<dbReference type="EMBL" id="JABBWK010000230">
    <property type="protein sequence ID" value="KAG1886923.1"/>
    <property type="molecule type" value="Genomic_DNA"/>
</dbReference>
<evidence type="ECO:0000313" key="2">
    <source>
        <dbReference type="Proteomes" id="UP001195769"/>
    </source>
</evidence>
<sequence length="110" mass="12369">MDKGRESIRKADNDHARTIFMSAAELSAALVAFDDHTQGQYWKEVLGARTELALTLGNATEMAMREKHWQQAFYFGPGAENIPAIEHLDANIIAENERHVEQARIANFAK</sequence>
<gene>
    <name evidence="1" type="ORF">F5891DRAFT_1223974</name>
</gene>
<protein>
    <submittedName>
        <fullName evidence="1">Uncharacterized protein</fullName>
    </submittedName>
</protein>
<name>A0AAD4DNV4_9AGAM</name>
<evidence type="ECO:0000313" key="1">
    <source>
        <dbReference type="EMBL" id="KAG1886923.1"/>
    </source>
</evidence>
<reference evidence="1" key="1">
    <citation type="journal article" date="2020" name="New Phytol.">
        <title>Comparative genomics reveals dynamic genome evolution in host specialist ectomycorrhizal fungi.</title>
        <authorList>
            <person name="Lofgren L.A."/>
            <person name="Nguyen N.H."/>
            <person name="Vilgalys R."/>
            <person name="Ruytinx J."/>
            <person name="Liao H.L."/>
            <person name="Branco S."/>
            <person name="Kuo A."/>
            <person name="LaButti K."/>
            <person name="Lipzen A."/>
            <person name="Andreopoulos W."/>
            <person name="Pangilinan J."/>
            <person name="Riley R."/>
            <person name="Hundley H."/>
            <person name="Na H."/>
            <person name="Barry K."/>
            <person name="Grigoriev I.V."/>
            <person name="Stajich J.E."/>
            <person name="Kennedy P.G."/>
        </authorList>
    </citation>
    <scope>NUCLEOTIDE SEQUENCE</scope>
    <source>
        <strain evidence="1">FC203</strain>
    </source>
</reference>
<dbReference type="AlphaFoldDB" id="A0AAD4DNV4"/>
<dbReference type="RefSeq" id="XP_041216764.1">
    <property type="nucleotide sequence ID" value="XM_041369476.1"/>
</dbReference>
<dbReference type="GeneID" id="64663774"/>
<dbReference type="Proteomes" id="UP001195769">
    <property type="component" value="Unassembled WGS sequence"/>
</dbReference>
<accession>A0AAD4DNV4</accession>
<comment type="caution">
    <text evidence="1">The sequence shown here is derived from an EMBL/GenBank/DDBJ whole genome shotgun (WGS) entry which is preliminary data.</text>
</comment>
<organism evidence="1 2">
    <name type="scientific">Suillus fuscotomentosus</name>
    <dbReference type="NCBI Taxonomy" id="1912939"/>
    <lineage>
        <taxon>Eukaryota</taxon>
        <taxon>Fungi</taxon>
        <taxon>Dikarya</taxon>
        <taxon>Basidiomycota</taxon>
        <taxon>Agaricomycotina</taxon>
        <taxon>Agaricomycetes</taxon>
        <taxon>Agaricomycetidae</taxon>
        <taxon>Boletales</taxon>
        <taxon>Suillineae</taxon>
        <taxon>Suillaceae</taxon>
        <taxon>Suillus</taxon>
    </lineage>
</organism>
<proteinExistence type="predicted"/>